<keyword evidence="1" id="KW-1133">Transmembrane helix</keyword>
<evidence type="ECO:0000313" key="2">
    <source>
        <dbReference type="EMBL" id="GAI61597.1"/>
    </source>
</evidence>
<organism evidence="2">
    <name type="scientific">marine sediment metagenome</name>
    <dbReference type="NCBI Taxonomy" id="412755"/>
    <lineage>
        <taxon>unclassified sequences</taxon>
        <taxon>metagenomes</taxon>
        <taxon>ecological metagenomes</taxon>
    </lineage>
</organism>
<feature type="transmembrane region" description="Helical" evidence="1">
    <location>
        <begin position="20"/>
        <end position="41"/>
    </location>
</feature>
<proteinExistence type="predicted"/>
<sequence length="42" mass="4578">GGSPTLYTFLFFALGSYLVFRGIKSISGVELFLLVVLLIILV</sequence>
<dbReference type="EMBL" id="BARV01045923">
    <property type="protein sequence ID" value="GAI61597.1"/>
    <property type="molecule type" value="Genomic_DNA"/>
</dbReference>
<name>X1PZ85_9ZZZZ</name>
<accession>X1PZ85</accession>
<keyword evidence="1" id="KW-0812">Transmembrane</keyword>
<dbReference type="AlphaFoldDB" id="X1PZ85"/>
<keyword evidence="1" id="KW-0472">Membrane</keyword>
<feature type="non-terminal residue" evidence="2">
    <location>
        <position position="42"/>
    </location>
</feature>
<protein>
    <submittedName>
        <fullName evidence="2">Uncharacterized protein</fullName>
    </submittedName>
</protein>
<reference evidence="2" key="1">
    <citation type="journal article" date="2014" name="Front. Microbiol.">
        <title>High frequency of phylogenetically diverse reductive dehalogenase-homologous genes in deep subseafloor sedimentary metagenomes.</title>
        <authorList>
            <person name="Kawai M."/>
            <person name="Futagami T."/>
            <person name="Toyoda A."/>
            <person name="Takaki Y."/>
            <person name="Nishi S."/>
            <person name="Hori S."/>
            <person name="Arai W."/>
            <person name="Tsubouchi T."/>
            <person name="Morono Y."/>
            <person name="Uchiyama I."/>
            <person name="Ito T."/>
            <person name="Fujiyama A."/>
            <person name="Inagaki F."/>
            <person name="Takami H."/>
        </authorList>
    </citation>
    <scope>NUCLEOTIDE SEQUENCE</scope>
    <source>
        <strain evidence="2">Expedition CK06-06</strain>
    </source>
</reference>
<evidence type="ECO:0000256" key="1">
    <source>
        <dbReference type="SAM" id="Phobius"/>
    </source>
</evidence>
<comment type="caution">
    <text evidence="2">The sequence shown here is derived from an EMBL/GenBank/DDBJ whole genome shotgun (WGS) entry which is preliminary data.</text>
</comment>
<feature type="non-terminal residue" evidence="2">
    <location>
        <position position="1"/>
    </location>
</feature>
<gene>
    <name evidence="2" type="ORF">S06H3_66911</name>
</gene>